<keyword evidence="4" id="KW-1185">Reference proteome</keyword>
<protein>
    <submittedName>
        <fullName evidence="3">Uncharacterized protein</fullName>
    </submittedName>
</protein>
<evidence type="ECO:0000256" key="1">
    <source>
        <dbReference type="SAM" id="Phobius"/>
    </source>
</evidence>
<dbReference type="EMBL" id="SUNJ01009082">
    <property type="protein sequence ID" value="TPP60706.1"/>
    <property type="molecule type" value="Genomic_DNA"/>
</dbReference>
<feature type="chain" id="PRO_5021456300" evidence="2">
    <location>
        <begin position="17"/>
        <end position="200"/>
    </location>
</feature>
<dbReference type="Proteomes" id="UP000316759">
    <property type="component" value="Unassembled WGS sequence"/>
</dbReference>
<proteinExistence type="predicted"/>
<organism evidence="3 4">
    <name type="scientific">Fasciola gigantica</name>
    <name type="common">Giant liver fluke</name>
    <dbReference type="NCBI Taxonomy" id="46835"/>
    <lineage>
        <taxon>Eukaryota</taxon>
        <taxon>Metazoa</taxon>
        <taxon>Spiralia</taxon>
        <taxon>Lophotrochozoa</taxon>
        <taxon>Platyhelminthes</taxon>
        <taxon>Trematoda</taxon>
        <taxon>Digenea</taxon>
        <taxon>Plagiorchiida</taxon>
        <taxon>Echinostomata</taxon>
        <taxon>Echinostomatoidea</taxon>
        <taxon>Fasciolidae</taxon>
        <taxon>Fasciola</taxon>
    </lineage>
</organism>
<evidence type="ECO:0000313" key="3">
    <source>
        <dbReference type="EMBL" id="TPP60706.1"/>
    </source>
</evidence>
<comment type="caution">
    <text evidence="3">The sequence shown here is derived from an EMBL/GenBank/DDBJ whole genome shotgun (WGS) entry which is preliminary data.</text>
</comment>
<gene>
    <name evidence="3" type="ORF">FGIG_00708</name>
</gene>
<keyword evidence="1" id="KW-1133">Transmembrane helix</keyword>
<keyword evidence="1" id="KW-0812">Transmembrane</keyword>
<keyword evidence="2" id="KW-0732">Signal</keyword>
<evidence type="ECO:0000313" key="4">
    <source>
        <dbReference type="Proteomes" id="UP000316759"/>
    </source>
</evidence>
<evidence type="ECO:0000256" key="2">
    <source>
        <dbReference type="SAM" id="SignalP"/>
    </source>
</evidence>
<sequence length="200" mass="22863">MRPLTTVLPSLGSLFSFPFFVFLEWPAIPSHRTRNACTCFYKTKLSIATIDRVKCATYNRNHWRSRDVHPHSCVFAYAINSHTHHVRALKYAPLLSCPTELHWFSLVLLRSPVVVTSSNFRQHTQINKRTHFCFCVHPTSHLHPYDTVFSPSVVIPVICIVFFMCVCVSILVLLSCYAYSYNCNLFIVPNLSHSVSGIVS</sequence>
<name>A0A504YK17_FASGI</name>
<feature type="transmembrane region" description="Helical" evidence="1">
    <location>
        <begin position="153"/>
        <end position="179"/>
    </location>
</feature>
<keyword evidence="1" id="KW-0472">Membrane</keyword>
<reference evidence="3 4" key="1">
    <citation type="submission" date="2019-04" db="EMBL/GenBank/DDBJ databases">
        <title>Annotation for the trematode Fasciola gigantica.</title>
        <authorList>
            <person name="Choi Y.-J."/>
        </authorList>
    </citation>
    <scope>NUCLEOTIDE SEQUENCE [LARGE SCALE GENOMIC DNA]</scope>
    <source>
        <strain evidence="3">Uganda_cow_1</strain>
    </source>
</reference>
<feature type="signal peptide" evidence="2">
    <location>
        <begin position="1"/>
        <end position="16"/>
    </location>
</feature>
<dbReference type="AlphaFoldDB" id="A0A504YK17"/>
<accession>A0A504YK17</accession>